<accession>A0A7U9GGT3</accession>
<sequence length="51" mass="5986">MWIDGIQGEGIVDEAKEVFHQIIKMAILIGGVAIFYIWVESRILKKWKKRK</sequence>
<keyword evidence="1" id="KW-0472">Membrane</keyword>
<protein>
    <submittedName>
        <fullName evidence="2">Uncharacterized protein</fullName>
    </submittedName>
</protein>
<evidence type="ECO:0000256" key="1">
    <source>
        <dbReference type="SAM" id="Phobius"/>
    </source>
</evidence>
<evidence type="ECO:0000313" key="2">
    <source>
        <dbReference type="EMBL" id="EHJ93643.1"/>
    </source>
</evidence>
<name>A0A7U9GGT3_9GAMM</name>
<gene>
    <name evidence="2" type="ORF">KUC_0592</name>
</gene>
<dbReference type="EMBL" id="JH393257">
    <property type="protein sequence ID" value="EHJ93643.1"/>
    <property type="molecule type" value="Genomic_DNA"/>
</dbReference>
<dbReference type="Proteomes" id="UP000005756">
    <property type="component" value="Unassembled WGS sequence"/>
</dbReference>
<keyword evidence="1" id="KW-1133">Transmembrane helix</keyword>
<dbReference type="AlphaFoldDB" id="A0A7U9GGT3"/>
<proteinExistence type="predicted"/>
<feature type="transmembrane region" description="Helical" evidence="1">
    <location>
        <begin position="18"/>
        <end position="39"/>
    </location>
</feature>
<evidence type="ECO:0000313" key="3">
    <source>
        <dbReference type="Proteomes" id="UP000005756"/>
    </source>
</evidence>
<keyword evidence="1" id="KW-0812">Transmembrane</keyword>
<organism evidence="2 3">
    <name type="scientific">Vreelandella boliviensis LC1</name>
    <dbReference type="NCBI Taxonomy" id="1072583"/>
    <lineage>
        <taxon>Bacteria</taxon>
        <taxon>Pseudomonadati</taxon>
        <taxon>Pseudomonadota</taxon>
        <taxon>Gammaproteobacteria</taxon>
        <taxon>Oceanospirillales</taxon>
        <taxon>Halomonadaceae</taxon>
        <taxon>Vreelandella</taxon>
    </lineage>
</organism>
<reference evidence="2 3" key="1">
    <citation type="submission" date="2011-10" db="EMBL/GenBank/DDBJ databases">
        <authorList>
            <person name="Quillaguamn J."/>
            <person name="Guzmn D."/>
            <person name="Balderrama-Subieta A."/>
            <person name="Cardona-Ortuo C."/>
            <person name="Guevara-Martnez M."/>
            <person name="Callisaya-Quispe N."/>
        </authorList>
    </citation>
    <scope>NUCLEOTIDE SEQUENCE [LARGE SCALE GENOMIC DNA]</scope>
    <source>
        <strain evidence="2 3">LC1</strain>
    </source>
</reference>